<feature type="transmembrane region" description="Helical" evidence="7">
    <location>
        <begin position="295"/>
        <end position="316"/>
    </location>
</feature>
<dbReference type="InterPro" id="IPR051717">
    <property type="entry name" value="MFS_MFSD6"/>
</dbReference>
<dbReference type="PANTHER" id="PTHR16172">
    <property type="entry name" value="MAJOR FACILITATOR SUPERFAMILY DOMAIN-CONTAINING PROTEIN 6-LIKE"/>
    <property type="match status" value="1"/>
</dbReference>
<comment type="subcellular location">
    <subcellularLocation>
        <location evidence="1">Membrane</location>
        <topology evidence="1">Multi-pass membrane protein</topology>
    </subcellularLocation>
</comment>
<evidence type="ECO:0000256" key="5">
    <source>
        <dbReference type="ARBA" id="ARBA00023136"/>
    </source>
</evidence>
<evidence type="ECO:0000256" key="7">
    <source>
        <dbReference type="SAM" id="Phobius"/>
    </source>
</evidence>
<feature type="transmembrane region" description="Helical" evidence="7">
    <location>
        <begin position="75"/>
        <end position="91"/>
    </location>
</feature>
<sequence length="631" mass="69561">MAENGTPAEEYHPQRTPSPRGQSPPTATTSACTINKKLLPVKSYYFMIMSAVGDLLPFIALHMRALGLSPKETGIIYGVMPFVGFFMRPIIGAVADKLKKHKAVLILATIFTGVFYFLLLFVPFRPAVPSVSISTTLHCNSQDSFLHDCDDGRSQDSCQAGLNFLNSSISDRENESISCSLWCRTGADLSKSLFTACFNDTGPHNGSRRCSEKLTFSSHLNFTVNDIHSLVAPDRYLNGSDSCRDYDLRNISSINNSTHEGRRILCDREMSFECEVTCSETFQCNQKRASFDRTFIAIFFIFLMANIVFAPIFPIMDAAAYDILGEEKRHLWGKQRAWGTLGFAIWAVSATFILHMQGDQDSEYSVLFYLFLPLCVLSAIVAGFLEMSSDIICGQFLKNVRNLLSHAEVLAFLTVVMFFGMLLGGLEAFLFWYLLSLGSPKLVFGFILVVNCCSELPMLWVAGMIIEKIGLVSCLYLALLCYAVRLLVYSVLSNPWLVLLVEPTHGVTVALMYAAASSYASIIAPPGMSATIQGLLAGLQFGFGKGIGSLITGYMFENIGPRWTWRTFSITCVVLLVIYVILNLFVFKSHSPAGRGSAEGDEPATEQARQEETLMNNSAPSAVEGVQDTVA</sequence>
<dbReference type="Gene3D" id="1.20.1250.20">
    <property type="entry name" value="MFS general substrate transporter like domains"/>
    <property type="match status" value="3"/>
</dbReference>
<feature type="transmembrane region" description="Helical" evidence="7">
    <location>
        <begin position="568"/>
        <end position="587"/>
    </location>
</feature>
<dbReference type="InterPro" id="IPR020846">
    <property type="entry name" value="MFS_dom"/>
</dbReference>
<feature type="transmembrane region" description="Helical" evidence="7">
    <location>
        <begin position="409"/>
        <end position="435"/>
    </location>
</feature>
<dbReference type="Proteomes" id="UP000694888">
    <property type="component" value="Unplaced"/>
</dbReference>
<dbReference type="RefSeq" id="XP_005097128.1">
    <property type="nucleotide sequence ID" value="XM_005097071.3"/>
</dbReference>
<keyword evidence="4 7" id="KW-1133">Transmembrane helix</keyword>
<dbReference type="Pfam" id="PF12832">
    <property type="entry name" value="MFS_1_like"/>
    <property type="match status" value="1"/>
</dbReference>
<keyword evidence="3 7" id="KW-0812">Transmembrane</keyword>
<feature type="region of interest" description="Disordered" evidence="6">
    <location>
        <begin position="1"/>
        <end position="29"/>
    </location>
</feature>
<evidence type="ECO:0000256" key="6">
    <source>
        <dbReference type="SAM" id="MobiDB-lite"/>
    </source>
</evidence>
<proteinExistence type="inferred from homology"/>
<evidence type="ECO:0000313" key="9">
    <source>
        <dbReference type="Proteomes" id="UP000694888"/>
    </source>
</evidence>
<feature type="transmembrane region" description="Helical" evidence="7">
    <location>
        <begin position="469"/>
        <end position="492"/>
    </location>
</feature>
<dbReference type="SUPFAM" id="SSF103473">
    <property type="entry name" value="MFS general substrate transporter"/>
    <property type="match status" value="1"/>
</dbReference>
<feature type="region of interest" description="Disordered" evidence="6">
    <location>
        <begin position="592"/>
        <end position="631"/>
    </location>
</feature>
<evidence type="ECO:0000256" key="4">
    <source>
        <dbReference type="ARBA" id="ARBA00022989"/>
    </source>
</evidence>
<keyword evidence="9" id="KW-1185">Reference proteome</keyword>
<evidence type="ECO:0000256" key="2">
    <source>
        <dbReference type="ARBA" id="ARBA00005241"/>
    </source>
</evidence>
<feature type="domain" description="Major facilitator superfamily (MFS) profile" evidence="8">
    <location>
        <begin position="408"/>
        <end position="631"/>
    </location>
</feature>
<protein>
    <submittedName>
        <fullName evidence="10">Major facilitator superfamily domain-containing protein 6</fullName>
    </submittedName>
</protein>
<accession>A0ABM0JMF6</accession>
<evidence type="ECO:0000313" key="10">
    <source>
        <dbReference type="RefSeq" id="XP_005097128.1"/>
    </source>
</evidence>
<reference evidence="10" key="1">
    <citation type="submission" date="2025-08" db="UniProtKB">
        <authorList>
            <consortium name="RefSeq"/>
        </authorList>
    </citation>
    <scope>IDENTIFICATION</scope>
</reference>
<evidence type="ECO:0000256" key="3">
    <source>
        <dbReference type="ARBA" id="ARBA00022692"/>
    </source>
</evidence>
<feature type="transmembrane region" description="Helical" evidence="7">
    <location>
        <begin position="366"/>
        <end position="388"/>
    </location>
</feature>
<dbReference type="GeneID" id="101861119"/>
<dbReference type="PANTHER" id="PTHR16172:SF41">
    <property type="entry name" value="MAJOR FACILITATOR SUPERFAMILY DOMAIN-CONTAINING PROTEIN 6-LIKE"/>
    <property type="match status" value="1"/>
</dbReference>
<dbReference type="InterPro" id="IPR024989">
    <property type="entry name" value="MFS_assoc_dom"/>
</dbReference>
<feature type="transmembrane region" description="Helical" evidence="7">
    <location>
        <begin position="535"/>
        <end position="556"/>
    </location>
</feature>
<feature type="transmembrane region" description="Helical" evidence="7">
    <location>
        <begin position="44"/>
        <end position="63"/>
    </location>
</feature>
<name>A0ABM0JMF6_APLCA</name>
<evidence type="ECO:0000259" key="8">
    <source>
        <dbReference type="PROSITE" id="PS50850"/>
    </source>
</evidence>
<feature type="transmembrane region" description="Helical" evidence="7">
    <location>
        <begin position="441"/>
        <end position="462"/>
    </location>
</feature>
<gene>
    <name evidence="10" type="primary">LOC101861119</name>
</gene>
<feature type="transmembrane region" description="Helical" evidence="7">
    <location>
        <begin position="504"/>
        <end position="523"/>
    </location>
</feature>
<comment type="similarity">
    <text evidence="2">Belongs to the major facilitator superfamily. MFSD6 family.</text>
</comment>
<feature type="compositionally biased region" description="Polar residues" evidence="6">
    <location>
        <begin position="15"/>
        <end position="29"/>
    </location>
</feature>
<dbReference type="PROSITE" id="PS50850">
    <property type="entry name" value="MFS"/>
    <property type="match status" value="1"/>
</dbReference>
<dbReference type="CDD" id="cd17335">
    <property type="entry name" value="MFS_MFSD6"/>
    <property type="match status" value="1"/>
</dbReference>
<feature type="transmembrane region" description="Helical" evidence="7">
    <location>
        <begin position="103"/>
        <end position="124"/>
    </location>
</feature>
<organism evidence="9 10">
    <name type="scientific">Aplysia californica</name>
    <name type="common">California sea hare</name>
    <dbReference type="NCBI Taxonomy" id="6500"/>
    <lineage>
        <taxon>Eukaryota</taxon>
        <taxon>Metazoa</taxon>
        <taxon>Spiralia</taxon>
        <taxon>Lophotrochozoa</taxon>
        <taxon>Mollusca</taxon>
        <taxon>Gastropoda</taxon>
        <taxon>Heterobranchia</taxon>
        <taxon>Euthyneura</taxon>
        <taxon>Tectipleura</taxon>
        <taxon>Aplysiida</taxon>
        <taxon>Aplysioidea</taxon>
        <taxon>Aplysiidae</taxon>
        <taxon>Aplysia</taxon>
    </lineage>
</organism>
<feature type="transmembrane region" description="Helical" evidence="7">
    <location>
        <begin position="337"/>
        <end position="354"/>
    </location>
</feature>
<evidence type="ECO:0000256" key="1">
    <source>
        <dbReference type="ARBA" id="ARBA00004141"/>
    </source>
</evidence>
<keyword evidence="5 7" id="KW-0472">Membrane</keyword>
<dbReference type="InterPro" id="IPR036259">
    <property type="entry name" value="MFS_trans_sf"/>
</dbReference>